<feature type="transmembrane region" description="Helical" evidence="2">
    <location>
        <begin position="205"/>
        <end position="225"/>
    </location>
</feature>
<keyword evidence="2" id="KW-0812">Transmembrane</keyword>
<dbReference type="InterPro" id="IPR014600">
    <property type="entry name" value="UCP035905_mem"/>
</dbReference>
<feature type="transmembrane region" description="Helical" evidence="2">
    <location>
        <begin position="620"/>
        <end position="637"/>
    </location>
</feature>
<feature type="transmembrane region" description="Helical" evidence="2">
    <location>
        <begin position="675"/>
        <end position="695"/>
    </location>
</feature>
<reference evidence="3" key="1">
    <citation type="submission" date="2024-06" db="EMBL/GenBank/DDBJ databases">
        <title>Methylostella associata gen. nov., sp. nov., a novel Ancalomicrobiaceae-affiliated facultatively methylotrophic bacteria that feed on methanotrophs of the genus Methylococcus.</title>
        <authorList>
            <person name="Saltykova V."/>
            <person name="Danilova O.V."/>
            <person name="Oshkin I.Y."/>
            <person name="Belova S.E."/>
            <person name="Pimenov N.V."/>
            <person name="Dedysh S.N."/>
        </authorList>
    </citation>
    <scope>NUCLEOTIDE SEQUENCE</scope>
    <source>
        <strain evidence="3">S20</strain>
    </source>
</reference>
<feature type="transmembrane region" description="Helical" evidence="2">
    <location>
        <begin position="841"/>
        <end position="861"/>
    </location>
</feature>
<feature type="transmembrane region" description="Helical" evidence="2">
    <location>
        <begin position="564"/>
        <end position="585"/>
    </location>
</feature>
<evidence type="ECO:0000256" key="2">
    <source>
        <dbReference type="SAM" id="Phobius"/>
    </source>
</evidence>
<feature type="transmembrane region" description="Helical" evidence="2">
    <location>
        <begin position="407"/>
        <end position="426"/>
    </location>
</feature>
<feature type="transmembrane region" description="Helical" evidence="2">
    <location>
        <begin position="373"/>
        <end position="395"/>
    </location>
</feature>
<feature type="transmembrane region" description="Helical" evidence="2">
    <location>
        <begin position="6"/>
        <end position="31"/>
    </location>
</feature>
<feature type="transmembrane region" description="Helical" evidence="2">
    <location>
        <begin position="881"/>
        <end position="900"/>
    </location>
</feature>
<gene>
    <name evidence="3" type="ORF">ABS361_13285</name>
</gene>
<feature type="region of interest" description="Disordered" evidence="1">
    <location>
        <begin position="107"/>
        <end position="144"/>
    </location>
</feature>
<feature type="transmembrane region" description="Helical" evidence="2">
    <location>
        <begin position="321"/>
        <end position="339"/>
    </location>
</feature>
<feature type="transmembrane region" description="Helical" evidence="2">
    <location>
        <begin position="432"/>
        <end position="449"/>
    </location>
</feature>
<feature type="transmembrane region" description="Helical" evidence="2">
    <location>
        <begin position="644"/>
        <end position="661"/>
    </location>
</feature>
<feature type="transmembrane region" description="Helical" evidence="2">
    <location>
        <begin position="749"/>
        <end position="766"/>
    </location>
</feature>
<feature type="transmembrane region" description="Helical" evidence="2">
    <location>
        <begin position="501"/>
        <end position="524"/>
    </location>
</feature>
<feature type="transmembrane region" description="Helical" evidence="2">
    <location>
        <begin position="812"/>
        <end position="834"/>
    </location>
</feature>
<accession>A0AAU7X4R2</accession>
<feature type="transmembrane region" description="Helical" evidence="2">
    <location>
        <begin position="933"/>
        <end position="953"/>
    </location>
</feature>
<feature type="transmembrane region" description="Helical" evidence="2">
    <location>
        <begin position="180"/>
        <end position="199"/>
    </location>
</feature>
<sequence length="964" mass="98933">MDEGLLILLGLLLVVGVPALAISAFVMVLGARGRIAALSRSSGATPGEVAALAARLDAIGERLAAVEARLGIEAPSETVATPSSETAEQRRRRAAAELDALARAKSATPLPGIETTRPAPEAARSGQGPAEMQAETQPGADAASGADEIVVDGTTATESAPAPRPATPPRGLEETLGTRWAVWVGGVALALGAIFLVKFTIEQGYFGPAARLTLAGLFSAALVGAGEWLRRREIRFDLAGVPSAHIPGVLTAAGTVGAFATVYGAHALYGFIGPATAFLALGAIGVAAMVAAILHGPWLAVLGALGAYATPVLVASTTPNTPALVTYLLVVTATSFAIARVRLWLWVALSALALSLFWGFVIGAMALADHVHALPFCMYVGGLGVLVAVFLVIGIDDIVFEPADRPIDWPGVGAFAIVSVLTLMALDADGHGVASRLLLALVVLGPMLIGLRIPAVAPAAVVAATTAALAVLGWSVDVAGSLVNDTFAIGADGLVAVRPRVIADFLTVALVSGVAIGAIGFAGARRATPQADRSAGWFAAAGVVGPTLILVAAWLRASGFERDIAFAGLALALAALSAYATATLVRRESPDAPSRAVAAYAVGTLAALGAALAIGLDRGVLTVALALVVPAIARVWLLRPIPVLRPLAALMALIVLARVLWDPRIVGDTLGTTPIFNWILYGYGIPVIGFGYAAWTFRSTRADLWRGIIEAVTLVFAGLLALFEIRHLVHGGLDSAYVVFSPKGGLDEAGLVATMGFLLSAGAQIAGRRLDSAVYTAGASVFTVIGAFSALIDACLIENPMLTGRSIGDGTIFNMLLAGYALPALAAALAAHLARPVRSPLFVGFLGVTSLVLAFAYVTLTVRRAFHGPVLSAGGFDDQELWAYSAAWLAFGVALLMAGLRADAKWLRVASAAIVALTVVKVFWIDLGSLTGIWRALSFIGLGAVLVGIGLLYQKLLTRKAPTG</sequence>
<feature type="transmembrane region" description="Helical" evidence="2">
    <location>
        <begin position="456"/>
        <end position="476"/>
    </location>
</feature>
<feature type="region of interest" description="Disordered" evidence="1">
    <location>
        <begin position="76"/>
        <end position="95"/>
    </location>
</feature>
<feature type="transmembrane region" description="Helical" evidence="2">
    <location>
        <begin position="536"/>
        <end position="558"/>
    </location>
</feature>
<proteinExistence type="predicted"/>
<keyword evidence="2" id="KW-1133">Transmembrane helix</keyword>
<feature type="transmembrane region" description="Helical" evidence="2">
    <location>
        <begin position="298"/>
        <end position="315"/>
    </location>
</feature>
<evidence type="ECO:0000313" key="3">
    <source>
        <dbReference type="EMBL" id="XBY43076.1"/>
    </source>
</evidence>
<dbReference type="InterPro" id="IPR019286">
    <property type="entry name" value="DUF2339_TM"/>
</dbReference>
<dbReference type="Pfam" id="PF10101">
    <property type="entry name" value="DUF2339"/>
    <property type="match status" value="1"/>
</dbReference>
<dbReference type="PIRSF" id="PIRSF035905">
    <property type="entry name" value="UCP035905_mp"/>
    <property type="match status" value="1"/>
</dbReference>
<feature type="transmembrane region" description="Helical" evidence="2">
    <location>
        <begin position="707"/>
        <end position="729"/>
    </location>
</feature>
<keyword evidence="2" id="KW-0472">Membrane</keyword>
<dbReference type="RefSeq" id="WP_407048178.1">
    <property type="nucleotide sequence ID" value="NZ_CP158568.1"/>
</dbReference>
<feature type="transmembrane region" description="Helical" evidence="2">
    <location>
        <begin position="346"/>
        <end position="367"/>
    </location>
</feature>
<feature type="transmembrane region" description="Helical" evidence="2">
    <location>
        <begin position="773"/>
        <end position="792"/>
    </location>
</feature>
<dbReference type="AlphaFoldDB" id="A0AAU7X4R2"/>
<feature type="transmembrane region" description="Helical" evidence="2">
    <location>
        <begin position="907"/>
        <end position="927"/>
    </location>
</feature>
<dbReference type="PANTHER" id="PTHR38434">
    <property type="entry name" value="BLL2549 PROTEIN"/>
    <property type="match status" value="1"/>
</dbReference>
<protein>
    <submittedName>
        <fullName evidence="3">DUF2339 domain-containing protein</fullName>
    </submittedName>
</protein>
<feature type="transmembrane region" description="Helical" evidence="2">
    <location>
        <begin position="246"/>
        <end position="265"/>
    </location>
</feature>
<feature type="transmembrane region" description="Helical" evidence="2">
    <location>
        <begin position="597"/>
        <end position="614"/>
    </location>
</feature>
<dbReference type="EMBL" id="CP158568">
    <property type="protein sequence ID" value="XBY43076.1"/>
    <property type="molecule type" value="Genomic_DNA"/>
</dbReference>
<dbReference type="PANTHER" id="PTHR38434:SF1">
    <property type="entry name" value="BLL2549 PROTEIN"/>
    <property type="match status" value="1"/>
</dbReference>
<dbReference type="KEGG" id="mflg:ABS361_13285"/>
<name>A0AAU7X4R2_9HYPH</name>
<evidence type="ECO:0000256" key="1">
    <source>
        <dbReference type="SAM" id="MobiDB-lite"/>
    </source>
</evidence>
<organism evidence="3">
    <name type="scientific">Methyloraptor flagellatus</name>
    <dbReference type="NCBI Taxonomy" id="3162530"/>
    <lineage>
        <taxon>Bacteria</taxon>
        <taxon>Pseudomonadati</taxon>
        <taxon>Pseudomonadota</taxon>
        <taxon>Alphaproteobacteria</taxon>
        <taxon>Hyphomicrobiales</taxon>
        <taxon>Ancalomicrobiaceae</taxon>
        <taxon>Methyloraptor</taxon>
    </lineage>
</organism>
<feature type="transmembrane region" description="Helical" evidence="2">
    <location>
        <begin position="271"/>
        <end position="291"/>
    </location>
</feature>